<dbReference type="Pfam" id="PF02954">
    <property type="entry name" value="HTH_8"/>
    <property type="match status" value="1"/>
</dbReference>
<dbReference type="EMBL" id="JAOSHN010000003">
    <property type="protein sequence ID" value="MCU7378653.1"/>
    <property type="molecule type" value="Genomic_DNA"/>
</dbReference>
<feature type="domain" description="NorR-like AAA+ ATPase lid" evidence="6">
    <location>
        <begin position="3"/>
        <end position="41"/>
    </location>
</feature>
<name>A0A9J6QRT7_9FIRM</name>
<keyword evidence="2" id="KW-0067">ATP-binding</keyword>
<evidence type="ECO:0000256" key="2">
    <source>
        <dbReference type="ARBA" id="ARBA00022840"/>
    </source>
</evidence>
<evidence type="ECO:0000256" key="3">
    <source>
        <dbReference type="ARBA" id="ARBA00023015"/>
    </source>
</evidence>
<dbReference type="Gene3D" id="1.10.10.60">
    <property type="entry name" value="Homeodomain-like"/>
    <property type="match status" value="1"/>
</dbReference>
<evidence type="ECO:0000259" key="5">
    <source>
        <dbReference type="Pfam" id="PF02954"/>
    </source>
</evidence>
<dbReference type="RefSeq" id="WP_253020016.1">
    <property type="nucleotide sequence ID" value="NZ_JAOSHN010000003.1"/>
</dbReference>
<proteinExistence type="predicted"/>
<dbReference type="PRINTS" id="PR01590">
    <property type="entry name" value="HTHFIS"/>
</dbReference>
<dbReference type="InterPro" id="IPR058031">
    <property type="entry name" value="AAA_lid_NorR"/>
</dbReference>
<dbReference type="InterPro" id="IPR002197">
    <property type="entry name" value="HTH_Fis"/>
</dbReference>
<keyword evidence="1" id="KW-0547">Nucleotide-binding</keyword>
<organism evidence="7 8">
    <name type="scientific">Hominibacterium faecale</name>
    <dbReference type="NCBI Taxonomy" id="2839743"/>
    <lineage>
        <taxon>Bacteria</taxon>
        <taxon>Bacillati</taxon>
        <taxon>Bacillota</taxon>
        <taxon>Clostridia</taxon>
        <taxon>Peptostreptococcales</taxon>
        <taxon>Anaerovoracaceae</taxon>
        <taxon>Hominibacterium</taxon>
    </lineage>
</organism>
<keyword evidence="4" id="KW-0804">Transcription</keyword>
<gene>
    <name evidence="7" type="ORF">OBO34_09835</name>
</gene>
<dbReference type="PANTHER" id="PTHR32071">
    <property type="entry name" value="TRANSCRIPTIONAL REGULATORY PROTEIN"/>
    <property type="match status" value="1"/>
</dbReference>
<evidence type="ECO:0000256" key="1">
    <source>
        <dbReference type="ARBA" id="ARBA00022741"/>
    </source>
</evidence>
<comment type="caution">
    <text evidence="7">The sequence shown here is derived from an EMBL/GenBank/DDBJ whole genome shotgun (WGS) entry which is preliminary data.</text>
</comment>
<dbReference type="AlphaFoldDB" id="A0A9J6QRT7"/>
<reference evidence="7" key="1">
    <citation type="submission" date="2022-09" db="EMBL/GenBank/DDBJ databases">
        <title>Culturomic study of gut microbiota in children with autism spectrum disorder.</title>
        <authorList>
            <person name="Efimov B.A."/>
            <person name="Chaplin A.V."/>
            <person name="Sokolova S.R."/>
            <person name="Pikina A.P."/>
            <person name="Korzhanova M."/>
            <person name="Belova V."/>
            <person name="Korostin D."/>
        </authorList>
    </citation>
    <scope>NUCLEOTIDE SEQUENCE</scope>
    <source>
        <strain evidence="7">ASD5510</strain>
    </source>
</reference>
<evidence type="ECO:0000259" key="6">
    <source>
        <dbReference type="Pfam" id="PF25601"/>
    </source>
</evidence>
<keyword evidence="8" id="KW-1185">Reference proteome</keyword>
<dbReference type="Proteomes" id="UP001065549">
    <property type="component" value="Unassembled WGS sequence"/>
</dbReference>
<protein>
    <recommendedName>
        <fullName evidence="9">DNA binding HTH domain-containing protein</fullName>
    </recommendedName>
</protein>
<feature type="domain" description="DNA binding HTH" evidence="5">
    <location>
        <begin position="56"/>
        <end position="96"/>
    </location>
</feature>
<evidence type="ECO:0000313" key="8">
    <source>
        <dbReference type="Proteomes" id="UP001065549"/>
    </source>
</evidence>
<dbReference type="InterPro" id="IPR009057">
    <property type="entry name" value="Homeodomain-like_sf"/>
</dbReference>
<evidence type="ECO:0000313" key="7">
    <source>
        <dbReference type="EMBL" id="MCU7378653.1"/>
    </source>
</evidence>
<accession>A0A9J6QRT7</accession>
<evidence type="ECO:0008006" key="9">
    <source>
        <dbReference type="Google" id="ProtNLM"/>
    </source>
</evidence>
<dbReference type="Pfam" id="PF25601">
    <property type="entry name" value="AAA_lid_14"/>
    <property type="match status" value="1"/>
</dbReference>
<evidence type="ECO:0000256" key="4">
    <source>
        <dbReference type="ARBA" id="ARBA00023163"/>
    </source>
</evidence>
<dbReference type="SUPFAM" id="SSF46689">
    <property type="entry name" value="Homeodomain-like"/>
    <property type="match status" value="1"/>
</dbReference>
<sequence>MENLPLYGNVRELSNIIERTVILCEKPVIDETLLRETIDSSPLTVAPISAASSGKLKDLQKEVILSTLEQCSGNKAADAKVLGIGPSTLWRKMKKYELT</sequence>
<dbReference type="GO" id="GO:0043565">
    <property type="term" value="F:sequence-specific DNA binding"/>
    <property type="evidence" value="ECO:0007669"/>
    <property type="project" value="InterPro"/>
</dbReference>
<keyword evidence="3" id="KW-0805">Transcription regulation</keyword>
<dbReference type="Gene3D" id="1.10.8.60">
    <property type="match status" value="1"/>
</dbReference>